<dbReference type="RefSeq" id="WP_345182270.1">
    <property type="nucleotide sequence ID" value="NZ_BAABFQ010000010.1"/>
</dbReference>
<dbReference type="Pfam" id="PF03372">
    <property type="entry name" value="Exo_endo_phos"/>
    <property type="match status" value="1"/>
</dbReference>
<dbReference type="NCBIfam" id="NF033681">
    <property type="entry name" value="ExeM_NucH_DNase"/>
    <property type="match status" value="1"/>
</dbReference>
<dbReference type="CDD" id="cd10283">
    <property type="entry name" value="MnuA_DNase1-like"/>
    <property type="match status" value="1"/>
</dbReference>
<dbReference type="InterPro" id="IPR036691">
    <property type="entry name" value="Endo/exonu/phosph_ase_sf"/>
</dbReference>
<evidence type="ECO:0000256" key="1">
    <source>
        <dbReference type="SAM" id="MobiDB-lite"/>
    </source>
</evidence>
<feature type="domain" description="Endonuclease/exonuclease/phosphatase" evidence="3">
    <location>
        <begin position="635"/>
        <end position="907"/>
    </location>
</feature>
<feature type="region of interest" description="Disordered" evidence="1">
    <location>
        <begin position="766"/>
        <end position="788"/>
    </location>
</feature>
<proteinExistence type="predicted"/>
<dbReference type="CDD" id="cd04486">
    <property type="entry name" value="YhcR_OBF_like"/>
    <property type="match status" value="1"/>
</dbReference>
<dbReference type="PROSITE" id="PS51318">
    <property type="entry name" value="TAT"/>
    <property type="match status" value="1"/>
</dbReference>
<evidence type="ECO:0000313" key="5">
    <source>
        <dbReference type="Proteomes" id="UP001595956"/>
    </source>
</evidence>
<reference evidence="5" key="1">
    <citation type="journal article" date="2019" name="Int. J. Syst. Evol. Microbiol.">
        <title>The Global Catalogue of Microorganisms (GCM) 10K type strain sequencing project: providing services to taxonomists for standard genome sequencing and annotation.</title>
        <authorList>
            <consortium name="The Broad Institute Genomics Platform"/>
            <consortium name="The Broad Institute Genome Sequencing Center for Infectious Disease"/>
            <person name="Wu L."/>
            <person name="Ma J."/>
        </authorList>
    </citation>
    <scope>NUCLEOTIDE SEQUENCE [LARGE SCALE GENOMIC DNA]</scope>
    <source>
        <strain evidence="5">KACC 13778</strain>
    </source>
</reference>
<dbReference type="Gene3D" id="3.60.10.10">
    <property type="entry name" value="Endonuclease/exonuclease/phosphatase"/>
    <property type="match status" value="1"/>
</dbReference>
<dbReference type="InterPro" id="IPR005135">
    <property type="entry name" value="Endo/exonuclease/phosphatase"/>
</dbReference>
<feature type="chain" id="PRO_5045378101" evidence="2">
    <location>
        <begin position="36"/>
        <end position="1018"/>
    </location>
</feature>
<sequence>MSTSSRASRRVLAKLAGLAVAVMGLALVPSAPANAATGVFISELHYDNVSTDSGEFVEVTAPAGTDLTGYQVVLYNGATGASYDTDALTGVVADQQDGWGTAVLDYPSNGIQNGAPDGLALVDDGVVVEFLSYEGPLTATNGPASGQTATDIGVLEPDTTPVGQSLQRQADDTWAAAAPSTKGVPNGYTGGGEPAELAADDPGDKTGLVGEPITGFTLAATGGESPYAWSATGVPPGVEVSADGVVSGTPTAAGDYAVTATVTDAAGDTAGVEFGFVVTALETVPIAEIQGTGETAARTGTQRTSGVVTAAYPAGGLNGFYLQTPGTGGSIDLATHTASDGIFVYQGTIPVTVARGDHVQVTGAVGEFAGATQITIPNAGSVVELSEAVPAPTPAITAWPDTDAEKESLEGMLFAPQGEFTVSNNYATNQYGELGLAVGDRPLIQPTQVGAPGSAAATAQAADNAARAITLDDGSSTNFTASSSSASTCSPRPAPCLFNGHLTPPYISNTEPIRVGATGTFQDPVILTEGGSPSAPTYRFQPVERVVGPDNAAAPATFENTRTAAPDQDLISAEGDPVVEIASFNVLNYFTSLGDPNDDNVPDAGCLAYYDRDDDGNTVRDGCDFRGAWDPQDLGRQQTKIVDAINALGADVVGLMEIENSRQLGEAPDEAVSALVAALNADAGAGTWAANPSSSELPADGMDVITNAIIYKPAAVERVGEARALGTLSGDDQAFGNAREPIAQAFSPRAGGDPFLVVVNHFKSKGSAGPWPGDADTGDGQGASNESRMRQAQALADWVPTIQGDVDDVFLMGDFNSYAQEDPMRILYDEGYTNLEVASGNDEYSYSFSGLSGSLDHVLANTSALERFTGADVWNINAVEPVAMEYSRYNYHATDFYQEGPYRSSDHDPVVVGLDAGTEARAASSVTARALPPVTIAKLLPVLLVVQVDSDGDVTPTGSVTVTWDGKSRVVQLQQGYAAVNLGTFRTAGIHEVEVSYAGDEATEPSSTTVTVRVIRLF</sequence>
<keyword evidence="4" id="KW-0540">Nuclease</keyword>
<evidence type="ECO:0000256" key="2">
    <source>
        <dbReference type="SAM" id="SignalP"/>
    </source>
</evidence>
<dbReference type="EMBL" id="JBHSMD010000011">
    <property type="protein sequence ID" value="MFC5495744.1"/>
    <property type="molecule type" value="Genomic_DNA"/>
</dbReference>
<evidence type="ECO:0000259" key="3">
    <source>
        <dbReference type="Pfam" id="PF03372"/>
    </source>
</evidence>
<keyword evidence="2" id="KW-0732">Signal</keyword>
<keyword evidence="5" id="KW-1185">Reference proteome</keyword>
<comment type="caution">
    <text evidence="4">The sequence shown here is derived from an EMBL/GenBank/DDBJ whole genome shotgun (WGS) entry which is preliminary data.</text>
</comment>
<dbReference type="Gene3D" id="2.60.40.10">
    <property type="entry name" value="Immunoglobulins"/>
    <property type="match status" value="2"/>
</dbReference>
<dbReference type="InterPro" id="IPR006311">
    <property type="entry name" value="TAT_signal"/>
</dbReference>
<dbReference type="InterPro" id="IPR013783">
    <property type="entry name" value="Ig-like_fold"/>
</dbReference>
<dbReference type="PANTHER" id="PTHR42834:SF1">
    <property type="entry name" value="ENDONUCLEASE_EXONUCLEASE_PHOSPHATASE FAMILY PROTEIN (AFU_ORTHOLOGUE AFUA_3G09210)"/>
    <property type="match status" value="1"/>
</dbReference>
<name>A0ABW0N9W8_9ACTN</name>
<dbReference type="SUPFAM" id="SSF56219">
    <property type="entry name" value="DNase I-like"/>
    <property type="match status" value="1"/>
</dbReference>
<accession>A0ABW0N9W8</accession>
<evidence type="ECO:0000313" key="4">
    <source>
        <dbReference type="EMBL" id="MFC5495744.1"/>
    </source>
</evidence>
<keyword evidence="4" id="KW-0378">Hydrolase</keyword>
<dbReference type="GO" id="GO:0004519">
    <property type="term" value="F:endonuclease activity"/>
    <property type="evidence" value="ECO:0007669"/>
    <property type="project" value="UniProtKB-KW"/>
</dbReference>
<dbReference type="Proteomes" id="UP001595956">
    <property type="component" value="Unassembled WGS sequence"/>
</dbReference>
<gene>
    <name evidence="4" type="ORF">ACFPKY_21745</name>
</gene>
<dbReference type="PANTHER" id="PTHR42834">
    <property type="entry name" value="ENDONUCLEASE/EXONUCLEASE/PHOSPHATASE FAMILY PROTEIN (AFU_ORTHOLOGUE AFUA_3G09210)"/>
    <property type="match status" value="1"/>
</dbReference>
<feature type="signal peptide" evidence="2">
    <location>
        <begin position="1"/>
        <end position="35"/>
    </location>
</feature>
<dbReference type="InterPro" id="IPR047971">
    <property type="entry name" value="ExeM-like"/>
</dbReference>
<organism evidence="4 5">
    <name type="scientific">Nocardioides caricicola</name>
    <dbReference type="NCBI Taxonomy" id="634770"/>
    <lineage>
        <taxon>Bacteria</taxon>
        <taxon>Bacillati</taxon>
        <taxon>Actinomycetota</taxon>
        <taxon>Actinomycetes</taxon>
        <taxon>Propionibacteriales</taxon>
        <taxon>Nocardioidaceae</taxon>
        <taxon>Nocardioides</taxon>
    </lineage>
</organism>
<keyword evidence="4" id="KW-0255">Endonuclease</keyword>
<protein>
    <submittedName>
        <fullName evidence="4">ExeM/NucH family extracellular endonuclease</fullName>
    </submittedName>
</protein>